<keyword evidence="8 13" id="KW-0326">Glycosidase</keyword>
<evidence type="ECO:0000256" key="2">
    <source>
        <dbReference type="ARBA" id="ARBA00004922"/>
    </source>
</evidence>
<accession>A0A316ZHM5</accession>
<dbReference type="Proteomes" id="UP000245946">
    <property type="component" value="Unassembled WGS sequence"/>
</dbReference>
<keyword evidence="5 13" id="KW-0378">Hydrolase</keyword>
<comment type="pathway">
    <text evidence="2">Protein modification; protein glycosylation.</text>
</comment>
<evidence type="ECO:0000256" key="9">
    <source>
        <dbReference type="ARBA" id="ARBA00047669"/>
    </source>
</evidence>
<name>A0A316ZHM5_9BASI</name>
<dbReference type="AlphaFoldDB" id="A0A316ZHM5"/>
<feature type="active site" description="Proton donor" evidence="11">
    <location>
        <position position="285"/>
    </location>
</feature>
<dbReference type="GO" id="GO:0005509">
    <property type="term" value="F:calcium ion binding"/>
    <property type="evidence" value="ECO:0007669"/>
    <property type="project" value="InterPro"/>
</dbReference>
<dbReference type="GO" id="GO:0005975">
    <property type="term" value="P:carbohydrate metabolic process"/>
    <property type="evidence" value="ECO:0007669"/>
    <property type="project" value="InterPro"/>
</dbReference>
<keyword evidence="6" id="KW-1015">Disulfide bond</keyword>
<dbReference type="InterPro" id="IPR001382">
    <property type="entry name" value="Glyco_hydro_47"/>
</dbReference>
<feature type="active site" evidence="11">
    <location>
        <position position="176"/>
    </location>
</feature>
<dbReference type="PRINTS" id="PR00747">
    <property type="entry name" value="GLYHDRLASE47"/>
</dbReference>
<keyword evidence="7" id="KW-0325">Glycoprotein</keyword>
<feature type="active site" evidence="11">
    <location>
        <position position="327"/>
    </location>
</feature>
<keyword evidence="4" id="KW-0732">Signal</keyword>
<comment type="similarity">
    <text evidence="3 13">Belongs to the glycosyl hydrolase 47 family.</text>
</comment>
<dbReference type="PANTHER" id="PTHR11742:SF101">
    <property type="entry name" value="MANNOSYL-OLIGOSACCHARIDE ALPHA-1,2-MANNOSIDASE 1B"/>
    <property type="match status" value="1"/>
</dbReference>
<protein>
    <recommendedName>
        <fullName evidence="13">alpha-1,2-Mannosidase</fullName>
        <ecNumber evidence="13">3.2.1.-</ecNumber>
    </recommendedName>
</protein>
<evidence type="ECO:0000256" key="10">
    <source>
        <dbReference type="ARBA" id="ARBA00048605"/>
    </source>
</evidence>
<dbReference type="OrthoDB" id="8118055at2759"/>
<dbReference type="RefSeq" id="XP_025601290.1">
    <property type="nucleotide sequence ID" value="XM_025739046.1"/>
</dbReference>
<evidence type="ECO:0000256" key="8">
    <source>
        <dbReference type="ARBA" id="ARBA00023295"/>
    </source>
</evidence>
<dbReference type="GO" id="GO:0016020">
    <property type="term" value="C:membrane"/>
    <property type="evidence" value="ECO:0007669"/>
    <property type="project" value="InterPro"/>
</dbReference>
<organism evidence="14 15">
    <name type="scientific">Tilletiopsis washingtonensis</name>
    <dbReference type="NCBI Taxonomy" id="58919"/>
    <lineage>
        <taxon>Eukaryota</taxon>
        <taxon>Fungi</taxon>
        <taxon>Dikarya</taxon>
        <taxon>Basidiomycota</taxon>
        <taxon>Ustilaginomycotina</taxon>
        <taxon>Exobasidiomycetes</taxon>
        <taxon>Entylomatales</taxon>
        <taxon>Entylomatales incertae sedis</taxon>
        <taxon>Tilletiopsis</taxon>
    </lineage>
</organism>
<evidence type="ECO:0000256" key="4">
    <source>
        <dbReference type="ARBA" id="ARBA00022729"/>
    </source>
</evidence>
<dbReference type="GO" id="GO:0005783">
    <property type="term" value="C:endoplasmic reticulum"/>
    <property type="evidence" value="ECO:0007669"/>
    <property type="project" value="TreeGrafter"/>
</dbReference>
<keyword evidence="12" id="KW-0479">Metal-binding</keyword>
<comment type="catalytic activity">
    <reaction evidence="10">
        <text>N(4)-(alpha-D-Man-(1-&gt;2)-alpha-D-Man-(1-&gt;2)-alpha-D-Man-(1-&gt;3)-[alpha-D-Man-(1-&gt;2)-alpha-D-Man-(1-&gt;3)-[alpha-D-Man-(1-&gt;2)-alpha-D-Man-(1-&gt;6)]-alpha-D-Man-(1-&gt;6)]-beta-D-Man-(1-&gt;4)-beta-D-GlcNAc-(1-&gt;4)-beta-D-GlcNAc)-L-asparaginyl-[protein] (N-glucan mannose isomer 9A1,2,3B1,2,3) + 4 H2O = N(4)-(alpha-D-Man-(1-&gt;3)-[alpha-D-Man-(1-&gt;3)-[alpha-D-Man-(1-&gt;6)]-alpha-D-Man-(1-&gt;6)]-beta-D-Man-(1-&gt;4)-beta-D-GlcNAc-(1-&gt;4)-beta-D-GlcNAc)-L-asparaginyl-[protein] (N-glucan mannose isomer 5A1,2) + 4 beta-D-mannose</text>
        <dbReference type="Rhea" id="RHEA:56008"/>
        <dbReference type="Rhea" id="RHEA-COMP:14356"/>
        <dbReference type="Rhea" id="RHEA-COMP:14367"/>
        <dbReference type="ChEBI" id="CHEBI:15377"/>
        <dbReference type="ChEBI" id="CHEBI:28563"/>
        <dbReference type="ChEBI" id="CHEBI:59087"/>
        <dbReference type="ChEBI" id="CHEBI:139493"/>
        <dbReference type="EC" id="3.2.1.113"/>
    </reaction>
</comment>
<dbReference type="EMBL" id="KZ819284">
    <property type="protein sequence ID" value="PWO01012.1"/>
    <property type="molecule type" value="Genomic_DNA"/>
</dbReference>
<evidence type="ECO:0000256" key="13">
    <source>
        <dbReference type="RuleBase" id="RU361193"/>
    </source>
</evidence>
<sequence length="504" mass="55142">MLVMGLGDSDAYQRALAHVRAIDFTQTAEGDDAPGNISVFELTIRYIGGMLSAYQMNGEKAEEKFLVDQVVVLANRLSKAWYKGNRLPFNRFNLNLSTPVDTTDSVGIAEAGSLILEWGELSAYTGNNTYLNLTEGAMDAIIASPVTFPGIFAQSLDAYNESTSGAPYYTWGGGSDSFWEYLIKWGQLRGLDRSSSFVATWDAAINSSIAHLVQKTGVANLTLLSDYEPVNGSVYVSSHLASFAGGNWALGGALLNKPEYIQVGLEMAESYWRTYNGTATGIGPESFGYFDAAGNAKGWTYVSPGRREFYNEHGYFLGSPGYIQRPETVESLFYGWRLTGQQLFRDMAWDAFLHMKEYLDSGTGWVGLVNVNDVSSQSYDEAQTFMFAELFKYLYLIFDDPGHISLDDYVFTTEAHPFKIAAPNADFGKVQNFWPYEPLSGQASNLGNTVEPDAGVPSLDSLGSLVTLTQGLQVAASAFAQQVQMPVSVARNMFSGLSRAPAVK</sequence>
<evidence type="ECO:0000256" key="1">
    <source>
        <dbReference type="ARBA" id="ARBA00001913"/>
    </source>
</evidence>
<dbReference type="GO" id="GO:0036503">
    <property type="term" value="P:ERAD pathway"/>
    <property type="evidence" value="ECO:0007669"/>
    <property type="project" value="UniProtKB-ARBA"/>
</dbReference>
<evidence type="ECO:0000313" key="15">
    <source>
        <dbReference type="Proteomes" id="UP000245946"/>
    </source>
</evidence>
<dbReference type="Pfam" id="PF01532">
    <property type="entry name" value="Glyco_hydro_47"/>
    <property type="match status" value="1"/>
</dbReference>
<dbReference type="SUPFAM" id="SSF48225">
    <property type="entry name" value="Seven-hairpin glycosidases"/>
    <property type="match status" value="1"/>
</dbReference>
<evidence type="ECO:0000256" key="11">
    <source>
        <dbReference type="PIRSR" id="PIRSR601382-1"/>
    </source>
</evidence>
<proteinExistence type="inferred from homology"/>
<dbReference type="GeneID" id="37266592"/>
<dbReference type="Gene3D" id="1.50.10.10">
    <property type="match status" value="1"/>
</dbReference>
<evidence type="ECO:0000256" key="5">
    <source>
        <dbReference type="ARBA" id="ARBA00022801"/>
    </source>
</evidence>
<gene>
    <name evidence="14" type="ORF">FA09DRAFT_122693</name>
</gene>
<reference evidence="14 15" key="1">
    <citation type="journal article" date="2018" name="Mol. Biol. Evol.">
        <title>Broad Genomic Sampling Reveals a Smut Pathogenic Ancestry of the Fungal Clade Ustilaginomycotina.</title>
        <authorList>
            <person name="Kijpornyongpan T."/>
            <person name="Mondo S.J."/>
            <person name="Barry K."/>
            <person name="Sandor L."/>
            <person name="Lee J."/>
            <person name="Lipzen A."/>
            <person name="Pangilinan J."/>
            <person name="LaButti K."/>
            <person name="Hainaut M."/>
            <person name="Henrissat B."/>
            <person name="Grigoriev I.V."/>
            <person name="Spatafora J.W."/>
            <person name="Aime M.C."/>
        </authorList>
    </citation>
    <scope>NUCLEOTIDE SEQUENCE [LARGE SCALE GENOMIC DNA]</scope>
    <source>
        <strain evidence="14 15">MCA 4186</strain>
    </source>
</reference>
<comment type="cofactor">
    <cofactor evidence="1 12">
        <name>Ca(2+)</name>
        <dbReference type="ChEBI" id="CHEBI:29108"/>
    </cofactor>
</comment>
<evidence type="ECO:0000256" key="12">
    <source>
        <dbReference type="PIRSR" id="PIRSR601382-2"/>
    </source>
</evidence>
<evidence type="ECO:0000256" key="3">
    <source>
        <dbReference type="ARBA" id="ARBA00007658"/>
    </source>
</evidence>
<evidence type="ECO:0000313" key="14">
    <source>
        <dbReference type="EMBL" id="PWO01012.1"/>
    </source>
</evidence>
<dbReference type="GO" id="GO:0004571">
    <property type="term" value="F:mannosyl-oligosaccharide 1,2-alpha-mannosidase activity"/>
    <property type="evidence" value="ECO:0007669"/>
    <property type="project" value="UniProtKB-EC"/>
</dbReference>
<feature type="binding site" evidence="12">
    <location>
        <position position="413"/>
    </location>
    <ligand>
        <name>Ca(2+)</name>
        <dbReference type="ChEBI" id="CHEBI:29108"/>
    </ligand>
</feature>
<keyword evidence="12" id="KW-0106">Calcium</keyword>
<dbReference type="PANTHER" id="PTHR11742">
    <property type="entry name" value="MANNOSYL-OLIGOSACCHARIDE ALPHA-1,2-MANNOSIDASE-RELATED"/>
    <property type="match status" value="1"/>
</dbReference>
<dbReference type="EC" id="3.2.1.-" evidence="13"/>
<evidence type="ECO:0000256" key="6">
    <source>
        <dbReference type="ARBA" id="ARBA00023157"/>
    </source>
</evidence>
<dbReference type="InterPro" id="IPR050749">
    <property type="entry name" value="Glycosyl_Hydrolase_47"/>
</dbReference>
<comment type="catalytic activity">
    <reaction evidence="9">
        <text>N(4)-(alpha-D-Man-(1-&gt;2)-alpha-D-Man-(1-&gt;2)-alpha-D-Man-(1-&gt;3)-[alpha-D-Man-(1-&gt;3)-[alpha-D-Man-(1-&gt;2)-alpha-D-Man-(1-&gt;6)]-alpha-D-Man-(1-&gt;6)]-beta-D-Man-(1-&gt;4)-beta-D-GlcNAc-(1-&gt;4)-beta-D-GlcNAc)-L-asparaginyl-[protein] (N-glucan mannose isomer 8A1,2,3B1,3) + 3 H2O = N(4)-(alpha-D-Man-(1-&gt;3)-[alpha-D-Man-(1-&gt;3)-[alpha-D-Man-(1-&gt;6)]-alpha-D-Man-(1-&gt;6)]-beta-D-Man-(1-&gt;4)-beta-D-GlcNAc-(1-&gt;4)-beta-D-GlcNAc)-L-asparaginyl-[protein] (N-glucan mannose isomer 5A1,2) + 3 beta-D-mannose</text>
        <dbReference type="Rhea" id="RHEA:56028"/>
        <dbReference type="Rhea" id="RHEA-COMP:14358"/>
        <dbReference type="Rhea" id="RHEA-COMP:14367"/>
        <dbReference type="ChEBI" id="CHEBI:15377"/>
        <dbReference type="ChEBI" id="CHEBI:28563"/>
        <dbReference type="ChEBI" id="CHEBI:59087"/>
        <dbReference type="ChEBI" id="CHEBI:60628"/>
        <dbReference type="EC" id="3.2.1.113"/>
    </reaction>
</comment>
<dbReference type="InterPro" id="IPR036026">
    <property type="entry name" value="Seven-hairpin_glycosidases"/>
</dbReference>
<dbReference type="STRING" id="58919.A0A316ZHM5"/>
<keyword evidence="15" id="KW-1185">Reference proteome</keyword>
<feature type="active site" description="Proton donor" evidence="11">
    <location>
        <position position="41"/>
    </location>
</feature>
<evidence type="ECO:0000256" key="7">
    <source>
        <dbReference type="ARBA" id="ARBA00023180"/>
    </source>
</evidence>
<dbReference type="InterPro" id="IPR012341">
    <property type="entry name" value="6hp_glycosidase-like_sf"/>
</dbReference>